<dbReference type="SUPFAM" id="SSF47473">
    <property type="entry name" value="EF-hand"/>
    <property type="match status" value="1"/>
</dbReference>
<dbReference type="InterPro" id="IPR001841">
    <property type="entry name" value="Znf_RING"/>
</dbReference>
<dbReference type="Gene3D" id="3.30.505.10">
    <property type="entry name" value="SH2 domain"/>
    <property type="match status" value="1"/>
</dbReference>
<dbReference type="Gene3D" id="1.10.8.10">
    <property type="entry name" value="DNA helicase RuvA subunit, C-terminal domain"/>
    <property type="match status" value="1"/>
</dbReference>
<dbReference type="SUPFAM" id="SSF47668">
    <property type="entry name" value="N-terminal domain of cbl (N-cbl)"/>
    <property type="match status" value="1"/>
</dbReference>
<feature type="compositionally biased region" description="Low complexity" evidence="9">
    <location>
        <begin position="799"/>
        <end position="829"/>
    </location>
</feature>
<keyword evidence="6 8" id="KW-0106">Calcium</keyword>
<dbReference type="InterPro" id="IPR003153">
    <property type="entry name" value="Adaptor_Cbl_N_hlx"/>
</dbReference>
<dbReference type="Gene3D" id="1.20.930.20">
    <property type="entry name" value="Adaptor protein Cbl, N-terminal domain"/>
    <property type="match status" value="1"/>
</dbReference>
<dbReference type="RefSeq" id="XP_058975626.1">
    <property type="nucleotide sequence ID" value="XM_059119643.1"/>
</dbReference>
<evidence type="ECO:0000259" key="12">
    <source>
        <dbReference type="PROSITE" id="PS51506"/>
    </source>
</evidence>
<sequence length="931" mass="101563">MATRTSRIQQSKNISSIFSKLHASFSEACGPQRLSTDKKTLEKTWKLMDKVVKLCQQPKMNLKNSPPFILDILPDTYQRLRLIYSKNEDQMHVLHNNEHFNVFINNLMRKCKQAIKLFKEGKEKMFDENSHYRRNLTKLSLVFSHMLSELKAIFPNGVFAGDQFRITKADAAEFWKSNFGNSTLVPWKIFRQELNKVHPISSGLEAMALKTTIDLTCNDYISNFEFDVFSRLFQPWATLLRNWQILAVTHPGYVAFLTYDEVKARLQRYIHKAGSYVFRLSCTRLGQWAIGYVTADGEILQTIPQNKSLCQALLDGHREGFYLYPDGKAYNPDLSSAVQSPTEDHITVTQEQYELYCEMGSTFQLCKICAENDKDIRIEPCGHLLCTPCLTSWQVDSEGQGCPFCRAEIKGTEQIVVDAFDPRKQHNRSTTNGRHQTNDDDDTEDTGDFNIATSSLHALSNNMTSSTHSSDKHSPHTSPRFSRRSTTPSLMAVQNDLYAGHIPTLSLAAQQQQQQQQQSASANYISAATVLSGGLGGHQPSVPSAPPMSVVNGTVASNSSSATGAAAGATSSSASASSAIVVASQKSTNRMSAPLMGTNAVIVGGYGNKISNKSDISNDNSNSSYAILQNLQESQAIVCKEAQKREANSAALAATASAPSSAPPLPPRKSSPGADNAVTSPTNGPTNGGAIQKATLPQTSKSVDNIAATLGEICVPKTTAPPIPPHNSSHVDTLVEEMRSQRLAGTTPLISTTLSTTATTNMSLLDDDIVGPAETIMGVIDTRPLEARSTIIGNYNQITTSNGSSSSTTTTSSSSSSSAAANSSNCNNNIRNDVKISSNDRSASLETKTPNLHHNHHHHQPLLYENISINQKVVGAGDCTVPYENINLEYIARLMNEGYSKENAITALGISRNNIEMACDILREFVAKNSV</sequence>
<keyword evidence="8" id="KW-0833">Ubl conjugation pathway</keyword>
<evidence type="ECO:0000256" key="5">
    <source>
        <dbReference type="ARBA" id="ARBA00022833"/>
    </source>
</evidence>
<comment type="function">
    <text evidence="8">E3 ubiquitin-protein ligase which accepts ubiquitin from specific E2 ubiquitin-conjugating enzymes, and transfers it to substrates, generally promoting their degradation by the proteasome.</text>
</comment>
<dbReference type="GeneID" id="101900304"/>
<evidence type="ECO:0000259" key="10">
    <source>
        <dbReference type="PROSITE" id="PS50030"/>
    </source>
</evidence>
<reference evidence="14" key="1">
    <citation type="submission" date="2025-08" db="UniProtKB">
        <authorList>
            <consortium name="RefSeq"/>
        </authorList>
    </citation>
    <scope>IDENTIFICATION</scope>
    <source>
        <strain evidence="14">Aabys</strain>
        <tissue evidence="14">Whole body</tissue>
    </source>
</reference>
<dbReference type="Proteomes" id="UP001652621">
    <property type="component" value="Unplaced"/>
</dbReference>
<feature type="compositionally biased region" description="Low complexity" evidence="9">
    <location>
        <begin position="476"/>
        <end position="487"/>
    </location>
</feature>
<evidence type="ECO:0000256" key="3">
    <source>
        <dbReference type="ARBA" id="ARBA00022723"/>
    </source>
</evidence>
<dbReference type="CDD" id="cd14318">
    <property type="entry name" value="UBA_Cbl_like"/>
    <property type="match status" value="1"/>
</dbReference>
<feature type="region of interest" description="Disordered" evidence="9">
    <location>
        <begin position="796"/>
        <end position="835"/>
    </location>
</feature>
<dbReference type="InterPro" id="IPR024159">
    <property type="entry name" value="Cbl_PTB"/>
</dbReference>
<evidence type="ECO:0000256" key="8">
    <source>
        <dbReference type="RuleBase" id="RU367001"/>
    </source>
</evidence>
<dbReference type="InterPro" id="IPR036537">
    <property type="entry name" value="Adaptor_Cbl_N_dom_sf"/>
</dbReference>
<dbReference type="PROSITE" id="PS50030">
    <property type="entry name" value="UBA"/>
    <property type="match status" value="1"/>
</dbReference>
<protein>
    <recommendedName>
        <fullName evidence="8">E3 ubiquitin-protein ligase CBL</fullName>
        <ecNumber evidence="8">2.3.2.27</ecNumber>
    </recommendedName>
</protein>
<evidence type="ECO:0000259" key="11">
    <source>
        <dbReference type="PROSITE" id="PS50089"/>
    </source>
</evidence>
<keyword evidence="4 7" id="KW-0863">Zinc-finger</keyword>
<comment type="pathway">
    <text evidence="2 8">Protein modification; protein ubiquitination.</text>
</comment>
<evidence type="ECO:0000256" key="9">
    <source>
        <dbReference type="SAM" id="MobiDB-lite"/>
    </source>
</evidence>
<comment type="domain">
    <text evidence="8">The N-terminus is composed of the phosphotyrosine binding (PTB) domain, a short linker region and the RING-type zinc finger. The PTB domain, which is also called TKB (tyrosine kinase binding) domain, is composed of three different subdomains: a four-helix bundle (4H), a calcium-binding EF hand and a divergent SH2 domain.</text>
</comment>
<dbReference type="PROSITE" id="PS00518">
    <property type="entry name" value="ZF_RING_1"/>
    <property type="match status" value="1"/>
</dbReference>
<organism evidence="13 14">
    <name type="scientific">Musca domestica</name>
    <name type="common">House fly</name>
    <dbReference type="NCBI Taxonomy" id="7370"/>
    <lineage>
        <taxon>Eukaryota</taxon>
        <taxon>Metazoa</taxon>
        <taxon>Ecdysozoa</taxon>
        <taxon>Arthropoda</taxon>
        <taxon>Hexapoda</taxon>
        <taxon>Insecta</taxon>
        <taxon>Pterygota</taxon>
        <taxon>Neoptera</taxon>
        <taxon>Endopterygota</taxon>
        <taxon>Diptera</taxon>
        <taxon>Brachycera</taxon>
        <taxon>Muscomorpha</taxon>
        <taxon>Muscoidea</taxon>
        <taxon>Muscidae</taxon>
        <taxon>Musca</taxon>
    </lineage>
</organism>
<feature type="region of interest" description="Disordered" evidence="9">
    <location>
        <begin position="461"/>
        <end position="487"/>
    </location>
</feature>
<dbReference type="SUPFAM" id="SSF57850">
    <property type="entry name" value="RING/U-box"/>
    <property type="match status" value="1"/>
</dbReference>
<feature type="region of interest" description="Disordered" evidence="9">
    <location>
        <begin position="416"/>
        <end position="449"/>
    </location>
</feature>
<dbReference type="EC" id="2.3.2.27" evidence="8"/>
<feature type="domain" description="RING-type" evidence="11">
    <location>
        <begin position="366"/>
        <end position="406"/>
    </location>
</feature>
<evidence type="ECO:0000256" key="2">
    <source>
        <dbReference type="ARBA" id="ARBA00004906"/>
    </source>
</evidence>
<feature type="domain" description="Cbl-PTB" evidence="12">
    <location>
        <begin position="32"/>
        <end position="336"/>
    </location>
</feature>
<dbReference type="InterPro" id="IPR036860">
    <property type="entry name" value="SH2_dom_sf"/>
</dbReference>
<dbReference type="Pfam" id="PF02762">
    <property type="entry name" value="Cbl_N3"/>
    <property type="match status" value="1"/>
</dbReference>
<comment type="catalytic activity">
    <reaction evidence="1 8">
        <text>S-ubiquitinyl-[E2 ubiquitin-conjugating enzyme]-L-cysteine + [acceptor protein]-L-lysine = [E2 ubiquitin-conjugating enzyme]-L-cysteine + N(6)-ubiquitinyl-[acceptor protein]-L-lysine.</text>
        <dbReference type="EC" id="2.3.2.27"/>
    </reaction>
</comment>
<dbReference type="InterPro" id="IPR013083">
    <property type="entry name" value="Znf_RING/FYVE/PHD"/>
</dbReference>
<feature type="domain" description="UBA" evidence="10">
    <location>
        <begin position="885"/>
        <end position="925"/>
    </location>
</feature>
<dbReference type="InterPro" id="IPR014742">
    <property type="entry name" value="Adaptor_Cbl_SH2-like"/>
</dbReference>
<evidence type="ECO:0000313" key="13">
    <source>
        <dbReference type="Proteomes" id="UP001652621"/>
    </source>
</evidence>
<evidence type="ECO:0000256" key="1">
    <source>
        <dbReference type="ARBA" id="ARBA00000900"/>
    </source>
</evidence>
<dbReference type="PROSITE" id="PS51506">
    <property type="entry name" value="CBL_PTB"/>
    <property type="match status" value="1"/>
</dbReference>
<dbReference type="Gene3D" id="1.10.238.10">
    <property type="entry name" value="EF-hand"/>
    <property type="match status" value="1"/>
</dbReference>
<accession>A0ABM3UQ18</accession>
<dbReference type="Pfam" id="PF13920">
    <property type="entry name" value="zf-C3HC4_3"/>
    <property type="match status" value="1"/>
</dbReference>
<evidence type="ECO:0000313" key="14">
    <source>
        <dbReference type="RefSeq" id="XP_058975626.1"/>
    </source>
</evidence>
<dbReference type="PANTHER" id="PTHR23007:SF11">
    <property type="entry name" value="E3 UBIQUITIN-PROTEIN LIGASE CBL"/>
    <property type="match status" value="1"/>
</dbReference>
<dbReference type="Pfam" id="PF02761">
    <property type="entry name" value="Cbl_N2"/>
    <property type="match status" value="1"/>
</dbReference>
<dbReference type="InterPro" id="IPR017907">
    <property type="entry name" value="Znf_RING_CS"/>
</dbReference>
<dbReference type="InterPro" id="IPR024162">
    <property type="entry name" value="Adaptor_Cbl"/>
</dbReference>
<dbReference type="InterPro" id="IPR014741">
    <property type="entry name" value="Adaptor_Cbl_EF_hand-like"/>
</dbReference>
<dbReference type="Gene3D" id="3.30.40.10">
    <property type="entry name" value="Zinc/RING finger domain, C3HC4 (zinc finger)"/>
    <property type="match status" value="1"/>
</dbReference>
<dbReference type="InterPro" id="IPR011992">
    <property type="entry name" value="EF-hand-dom_pair"/>
</dbReference>
<evidence type="ECO:0000256" key="7">
    <source>
        <dbReference type="PROSITE-ProRule" id="PRU00175"/>
    </source>
</evidence>
<proteinExistence type="predicted"/>
<dbReference type="SMART" id="SM00165">
    <property type="entry name" value="UBA"/>
    <property type="match status" value="1"/>
</dbReference>
<dbReference type="CDD" id="cd16708">
    <property type="entry name" value="RING-HC_Cbl"/>
    <property type="match status" value="1"/>
</dbReference>
<feature type="compositionally biased region" description="Low complexity" evidence="9">
    <location>
        <begin position="650"/>
        <end position="660"/>
    </location>
</feature>
<dbReference type="Pfam" id="PF02262">
    <property type="entry name" value="Cbl_N"/>
    <property type="match status" value="1"/>
</dbReference>
<evidence type="ECO:0000256" key="4">
    <source>
        <dbReference type="ARBA" id="ARBA00022771"/>
    </source>
</evidence>
<keyword evidence="13" id="KW-1185">Reference proteome</keyword>
<dbReference type="CDD" id="cd09920">
    <property type="entry name" value="SH2_Cbl-b_TKB"/>
    <property type="match status" value="1"/>
</dbReference>
<keyword evidence="3 8" id="KW-0479">Metal-binding</keyword>
<gene>
    <name evidence="14" type="primary">LOC101900304</name>
</gene>
<keyword evidence="8" id="KW-0808">Transferase</keyword>
<dbReference type="PROSITE" id="PS50089">
    <property type="entry name" value="ZF_RING_2"/>
    <property type="match status" value="1"/>
</dbReference>
<keyword evidence="5 8" id="KW-0862">Zinc</keyword>
<name>A0ABM3UQ18_MUSDO</name>
<feature type="region of interest" description="Disordered" evidence="9">
    <location>
        <begin position="650"/>
        <end position="698"/>
    </location>
</feature>
<dbReference type="SMART" id="SM00184">
    <property type="entry name" value="RING"/>
    <property type="match status" value="1"/>
</dbReference>
<dbReference type="InterPro" id="IPR015940">
    <property type="entry name" value="UBA"/>
</dbReference>
<dbReference type="SUPFAM" id="SSF46934">
    <property type="entry name" value="UBA-like"/>
    <property type="match status" value="1"/>
</dbReference>
<dbReference type="PANTHER" id="PTHR23007">
    <property type="entry name" value="CBL"/>
    <property type="match status" value="1"/>
</dbReference>
<dbReference type="InterPro" id="IPR009060">
    <property type="entry name" value="UBA-like_sf"/>
</dbReference>
<dbReference type="SUPFAM" id="SSF55550">
    <property type="entry name" value="SH2 domain"/>
    <property type="match status" value="1"/>
</dbReference>
<evidence type="ECO:0000256" key="6">
    <source>
        <dbReference type="ARBA" id="ARBA00022837"/>
    </source>
</evidence>